<dbReference type="SUPFAM" id="SSF48150">
    <property type="entry name" value="DNA-glycosylase"/>
    <property type="match status" value="1"/>
</dbReference>
<dbReference type="InterPro" id="IPR037046">
    <property type="entry name" value="AlkA_N_sf"/>
</dbReference>
<evidence type="ECO:0000313" key="16">
    <source>
        <dbReference type="Proteomes" id="UP001216390"/>
    </source>
</evidence>
<dbReference type="SUPFAM" id="SSF55945">
    <property type="entry name" value="TATA-box binding protein-like"/>
    <property type="match status" value="1"/>
</dbReference>
<dbReference type="Gene3D" id="1.10.10.60">
    <property type="entry name" value="Homeodomain-like"/>
    <property type="match status" value="1"/>
</dbReference>
<dbReference type="RefSeq" id="WP_272736736.1">
    <property type="nucleotide sequence ID" value="NZ_CP116942.1"/>
</dbReference>
<evidence type="ECO:0000256" key="2">
    <source>
        <dbReference type="ARBA" id="ARBA00001947"/>
    </source>
</evidence>
<dbReference type="PANTHER" id="PTHR43003">
    <property type="entry name" value="DNA-3-METHYLADENINE GLYCOSYLASE"/>
    <property type="match status" value="1"/>
</dbReference>
<dbReference type="Gene3D" id="1.10.340.30">
    <property type="entry name" value="Hypothetical protein, domain 2"/>
    <property type="match status" value="1"/>
</dbReference>
<evidence type="ECO:0000256" key="10">
    <source>
        <dbReference type="ARBA" id="ARBA00023125"/>
    </source>
</evidence>
<keyword evidence="10" id="KW-0238">DNA-binding</keyword>
<evidence type="ECO:0000256" key="12">
    <source>
        <dbReference type="ARBA" id="ARBA00023163"/>
    </source>
</evidence>
<dbReference type="AlphaFoldDB" id="A0AAE9YA56"/>
<keyword evidence="8" id="KW-0862">Zinc</keyword>
<dbReference type="SMART" id="SM00478">
    <property type="entry name" value="ENDO3c"/>
    <property type="match status" value="1"/>
</dbReference>
<evidence type="ECO:0000313" key="15">
    <source>
        <dbReference type="EMBL" id="WCO67214.1"/>
    </source>
</evidence>
<dbReference type="KEGG" id="ima:PO878_00570"/>
<dbReference type="CDD" id="cd00056">
    <property type="entry name" value="ENDO3c"/>
    <property type="match status" value="1"/>
</dbReference>
<feature type="domain" description="HTH araC/xylS-type" evidence="14">
    <location>
        <begin position="87"/>
        <end position="185"/>
    </location>
</feature>
<keyword evidence="12" id="KW-0804">Transcription</keyword>
<dbReference type="Pfam" id="PF06029">
    <property type="entry name" value="AlkA_N"/>
    <property type="match status" value="1"/>
</dbReference>
<dbReference type="GO" id="GO:0008270">
    <property type="term" value="F:zinc ion binding"/>
    <property type="evidence" value="ECO:0007669"/>
    <property type="project" value="InterPro"/>
</dbReference>
<dbReference type="GO" id="GO:0006307">
    <property type="term" value="P:DNA alkylation repair"/>
    <property type="evidence" value="ECO:0007669"/>
    <property type="project" value="TreeGrafter"/>
</dbReference>
<keyword evidence="5" id="KW-0808">Transferase</keyword>
<dbReference type="GO" id="GO:0006285">
    <property type="term" value="P:base-excision repair, AP site formation"/>
    <property type="evidence" value="ECO:0007669"/>
    <property type="project" value="TreeGrafter"/>
</dbReference>
<dbReference type="InterPro" id="IPR009057">
    <property type="entry name" value="Homeodomain-like_sf"/>
</dbReference>
<comment type="catalytic activity">
    <reaction evidence="1">
        <text>Hydrolysis of alkylated DNA, releasing 3-methyladenine, 3-methylguanine, 7-methylguanine and 7-methyladenine.</text>
        <dbReference type="EC" id="3.2.2.21"/>
    </reaction>
</comment>
<dbReference type="SMART" id="SM00342">
    <property type="entry name" value="HTH_ARAC"/>
    <property type="match status" value="1"/>
</dbReference>
<dbReference type="Gene3D" id="1.10.1670.10">
    <property type="entry name" value="Helix-hairpin-Helix base-excision DNA repair enzymes (C-terminal)"/>
    <property type="match status" value="1"/>
</dbReference>
<dbReference type="Pfam" id="PF00730">
    <property type="entry name" value="HhH-GPD"/>
    <property type="match status" value="1"/>
</dbReference>
<dbReference type="PANTHER" id="PTHR43003:SF13">
    <property type="entry name" value="DNA-3-METHYLADENINE GLYCOSYLASE 2"/>
    <property type="match status" value="1"/>
</dbReference>
<evidence type="ECO:0000256" key="6">
    <source>
        <dbReference type="ARBA" id="ARBA00022723"/>
    </source>
</evidence>
<evidence type="ECO:0000256" key="3">
    <source>
        <dbReference type="ARBA" id="ARBA00012000"/>
    </source>
</evidence>
<dbReference type="SUPFAM" id="SSF46689">
    <property type="entry name" value="Homeodomain-like"/>
    <property type="match status" value="1"/>
</dbReference>
<dbReference type="GO" id="GO:0043916">
    <property type="term" value="F:DNA-7-methylguanine glycosylase activity"/>
    <property type="evidence" value="ECO:0007669"/>
    <property type="project" value="TreeGrafter"/>
</dbReference>
<dbReference type="GO" id="GO:0008168">
    <property type="term" value="F:methyltransferase activity"/>
    <property type="evidence" value="ECO:0007669"/>
    <property type="project" value="UniProtKB-KW"/>
</dbReference>
<dbReference type="Proteomes" id="UP001216390">
    <property type="component" value="Chromosome"/>
</dbReference>
<dbReference type="GO" id="GO:0032131">
    <property type="term" value="F:alkylated DNA binding"/>
    <property type="evidence" value="ECO:0007669"/>
    <property type="project" value="TreeGrafter"/>
</dbReference>
<dbReference type="Pfam" id="PF02805">
    <property type="entry name" value="Ada_Zn_binding"/>
    <property type="match status" value="1"/>
</dbReference>
<dbReference type="InterPro" id="IPR023170">
    <property type="entry name" value="HhH_base_excis_C"/>
</dbReference>
<dbReference type="GO" id="GO:0032993">
    <property type="term" value="C:protein-DNA complex"/>
    <property type="evidence" value="ECO:0007669"/>
    <property type="project" value="TreeGrafter"/>
</dbReference>
<keyword evidence="9" id="KW-0805">Transcription regulation</keyword>
<dbReference type="GO" id="GO:0043565">
    <property type="term" value="F:sequence-specific DNA binding"/>
    <property type="evidence" value="ECO:0007669"/>
    <property type="project" value="InterPro"/>
</dbReference>
<dbReference type="InterPro" id="IPR004026">
    <property type="entry name" value="Ada_DNA_repair_Zn-bd"/>
</dbReference>
<keyword evidence="16" id="KW-1185">Reference proteome</keyword>
<dbReference type="InterPro" id="IPR051912">
    <property type="entry name" value="Alkylbase_DNA_Glycosylase/TA"/>
</dbReference>
<keyword evidence="4" id="KW-0489">Methyltransferase</keyword>
<sequence length="490" mass="51386">MIEDPERCYAAVRSRDPRFDGWFTIGVTSTGIYCRPSCPAVTPKRANVRFFPTPAAAQGAGFRSCKRCRPDASPGSPEWDARADVVARAMRLIADGVVDREGVAGLACRLGYSARQLQRLLVAELGAGPRDLARAQRAQTARTLIETTDLSFADVAFAAGFGSIRQFNDTVRAVYDRTPGGLRAAGRRGPTQPPTPGTLSLRLAHRRPLDADALLRFLADHAVAGVGEAERDAEGTVTGFRRTLDLPHAPATATLVPADDHIAATLRLGDGRDLTAAVARLRRLLDLDADPVAIDAHLGADALLGPLVRTRPGLRVPGTVAGFEVAVRSVVGQQISVAGASTVIGRLVAATGRPLPAPDGGLTHLFPTAEAVAAVDPATLPMVRSRGRALVRLAGAVADGRVDLDTGADRDATRAALLALDGIGPWTAECIALRALGDPDAFPATDLGVRRTLTHLAGAPAAAPAAVAARAAAWRPWRAYATLHLWSVTP</sequence>
<dbReference type="EMBL" id="CP116942">
    <property type="protein sequence ID" value="WCO67214.1"/>
    <property type="molecule type" value="Genomic_DNA"/>
</dbReference>
<evidence type="ECO:0000256" key="5">
    <source>
        <dbReference type="ARBA" id="ARBA00022679"/>
    </source>
</evidence>
<evidence type="ECO:0000256" key="7">
    <source>
        <dbReference type="ARBA" id="ARBA00022763"/>
    </source>
</evidence>
<evidence type="ECO:0000256" key="1">
    <source>
        <dbReference type="ARBA" id="ARBA00000086"/>
    </source>
</evidence>
<gene>
    <name evidence="15" type="ORF">PO878_00570</name>
</gene>
<comment type="cofactor">
    <cofactor evidence="2">
        <name>Zn(2+)</name>
        <dbReference type="ChEBI" id="CHEBI:29105"/>
    </cofactor>
</comment>
<dbReference type="GO" id="GO:0032259">
    <property type="term" value="P:methylation"/>
    <property type="evidence" value="ECO:0007669"/>
    <property type="project" value="UniProtKB-KW"/>
</dbReference>
<evidence type="ECO:0000256" key="4">
    <source>
        <dbReference type="ARBA" id="ARBA00022603"/>
    </source>
</evidence>
<name>A0AAE9YA56_9ACTN</name>
<evidence type="ECO:0000256" key="8">
    <source>
        <dbReference type="ARBA" id="ARBA00022833"/>
    </source>
</evidence>
<dbReference type="SMART" id="SM01009">
    <property type="entry name" value="AlkA_N"/>
    <property type="match status" value="1"/>
</dbReference>
<dbReference type="Gene3D" id="3.40.10.10">
    <property type="entry name" value="DNA Methylphosphotriester Repair Domain"/>
    <property type="match status" value="1"/>
</dbReference>
<dbReference type="PROSITE" id="PS01124">
    <property type="entry name" value="HTH_ARAC_FAMILY_2"/>
    <property type="match status" value="1"/>
</dbReference>
<dbReference type="Pfam" id="PF12833">
    <property type="entry name" value="HTH_18"/>
    <property type="match status" value="1"/>
</dbReference>
<keyword evidence="13" id="KW-0234">DNA repair</keyword>
<dbReference type="InterPro" id="IPR035451">
    <property type="entry name" value="Ada-like_dom_sf"/>
</dbReference>
<evidence type="ECO:0000256" key="13">
    <source>
        <dbReference type="ARBA" id="ARBA00023204"/>
    </source>
</evidence>
<evidence type="ECO:0000256" key="9">
    <source>
        <dbReference type="ARBA" id="ARBA00023015"/>
    </source>
</evidence>
<dbReference type="EC" id="3.2.2.21" evidence="3"/>
<dbReference type="InterPro" id="IPR018060">
    <property type="entry name" value="HTH_AraC"/>
</dbReference>
<evidence type="ECO:0000256" key="11">
    <source>
        <dbReference type="ARBA" id="ARBA00023159"/>
    </source>
</evidence>
<keyword evidence="7" id="KW-0227">DNA damage</keyword>
<accession>A0AAE9YA56</accession>
<proteinExistence type="predicted"/>
<dbReference type="FunFam" id="3.40.10.10:FF:000001">
    <property type="entry name" value="DNA-3-methyladenine glycosylase 2"/>
    <property type="match status" value="1"/>
</dbReference>
<dbReference type="GO" id="GO:0005737">
    <property type="term" value="C:cytoplasm"/>
    <property type="evidence" value="ECO:0007669"/>
    <property type="project" value="TreeGrafter"/>
</dbReference>
<evidence type="ECO:0000259" key="14">
    <source>
        <dbReference type="PROSITE" id="PS01124"/>
    </source>
</evidence>
<dbReference type="InterPro" id="IPR018062">
    <property type="entry name" value="HTH_AraC-typ_CS"/>
</dbReference>
<protein>
    <recommendedName>
        <fullName evidence="3">DNA-3-methyladenine glycosylase II</fullName>
        <ecNumber evidence="3">3.2.2.21</ecNumber>
    </recommendedName>
</protein>
<keyword evidence="11" id="KW-0010">Activator</keyword>
<dbReference type="GO" id="GO:0008725">
    <property type="term" value="F:DNA-3-methyladenine glycosylase activity"/>
    <property type="evidence" value="ECO:0007669"/>
    <property type="project" value="TreeGrafter"/>
</dbReference>
<dbReference type="GO" id="GO:0003700">
    <property type="term" value="F:DNA-binding transcription factor activity"/>
    <property type="evidence" value="ECO:0007669"/>
    <property type="project" value="InterPro"/>
</dbReference>
<reference evidence="15" key="1">
    <citation type="submission" date="2023-01" db="EMBL/GenBank/DDBJ databases">
        <title>The diversity of Class Acidimicrobiia in South China Sea sediment environments and the proposal of Iamia marina sp. nov., a novel species of the genus Iamia.</title>
        <authorList>
            <person name="He Y."/>
            <person name="Tian X."/>
        </authorList>
    </citation>
    <scope>NUCLEOTIDE SEQUENCE</scope>
    <source>
        <strain evidence="15">DSM 19957</strain>
    </source>
</reference>
<dbReference type="InterPro" id="IPR011257">
    <property type="entry name" value="DNA_glycosylase"/>
</dbReference>
<keyword evidence="6" id="KW-0479">Metal-binding</keyword>
<dbReference type="InterPro" id="IPR010316">
    <property type="entry name" value="AlkA_N"/>
</dbReference>
<organism evidence="15 16">
    <name type="scientific">Iamia majanohamensis</name>
    <dbReference type="NCBI Taxonomy" id="467976"/>
    <lineage>
        <taxon>Bacteria</taxon>
        <taxon>Bacillati</taxon>
        <taxon>Actinomycetota</taxon>
        <taxon>Acidimicrobiia</taxon>
        <taxon>Acidimicrobiales</taxon>
        <taxon>Iamiaceae</taxon>
        <taxon>Iamia</taxon>
    </lineage>
</organism>
<dbReference type="SUPFAM" id="SSF57884">
    <property type="entry name" value="Ada DNA repair protein, N-terminal domain (N-Ada 10)"/>
    <property type="match status" value="1"/>
</dbReference>
<dbReference type="InterPro" id="IPR003265">
    <property type="entry name" value="HhH-GPD_domain"/>
</dbReference>
<dbReference type="PROSITE" id="PS00041">
    <property type="entry name" value="HTH_ARAC_FAMILY_1"/>
    <property type="match status" value="1"/>
</dbReference>
<dbReference type="Gene3D" id="3.30.310.20">
    <property type="entry name" value="DNA-3-methyladenine glycosylase AlkA, N-terminal domain"/>
    <property type="match status" value="1"/>
</dbReference>